<accession>A0A164ZW87</accession>
<evidence type="ECO:0000313" key="2">
    <source>
        <dbReference type="EMBL" id="KZS98152.1"/>
    </source>
</evidence>
<dbReference type="AlphaFoldDB" id="A0A164ZW87"/>
<proteinExistence type="predicted"/>
<evidence type="ECO:0000256" key="1">
    <source>
        <dbReference type="SAM" id="MobiDB-lite"/>
    </source>
</evidence>
<dbReference type="EMBL" id="KV419395">
    <property type="protein sequence ID" value="KZS98152.1"/>
    <property type="molecule type" value="Genomic_DNA"/>
</dbReference>
<feature type="region of interest" description="Disordered" evidence="1">
    <location>
        <begin position="1"/>
        <end position="171"/>
    </location>
</feature>
<evidence type="ECO:0000313" key="3">
    <source>
        <dbReference type="Proteomes" id="UP000076722"/>
    </source>
</evidence>
<feature type="compositionally biased region" description="Basic and acidic residues" evidence="1">
    <location>
        <begin position="75"/>
        <end position="103"/>
    </location>
</feature>
<feature type="compositionally biased region" description="Polar residues" evidence="1">
    <location>
        <begin position="120"/>
        <end position="144"/>
    </location>
</feature>
<reference evidence="2 3" key="1">
    <citation type="journal article" date="2016" name="Mol. Biol. Evol.">
        <title>Comparative Genomics of Early-Diverging Mushroom-Forming Fungi Provides Insights into the Origins of Lignocellulose Decay Capabilities.</title>
        <authorList>
            <person name="Nagy L.G."/>
            <person name="Riley R."/>
            <person name="Tritt A."/>
            <person name="Adam C."/>
            <person name="Daum C."/>
            <person name="Floudas D."/>
            <person name="Sun H."/>
            <person name="Yadav J.S."/>
            <person name="Pangilinan J."/>
            <person name="Larsson K.H."/>
            <person name="Matsuura K."/>
            <person name="Barry K."/>
            <person name="Labutti K."/>
            <person name="Kuo R."/>
            <person name="Ohm R.A."/>
            <person name="Bhattacharya S.S."/>
            <person name="Shirouzu T."/>
            <person name="Yoshinaga Y."/>
            <person name="Martin F.M."/>
            <person name="Grigoriev I.V."/>
            <person name="Hibbett D.S."/>
        </authorList>
    </citation>
    <scope>NUCLEOTIDE SEQUENCE [LARGE SCALE GENOMIC DNA]</scope>
    <source>
        <strain evidence="2 3">HHB9708</strain>
    </source>
</reference>
<sequence length="171" mass="18641">MTRTKTAKQELASRPRGFTRAGSKPAKFIDPTQRKPRAKKGSTLPEDGYKRVGGLKTHHEKKHHGEPYALPAPEPLHDWKEVSVRSNEETDCMRFDESDHEDVALGEGGHPSQEVFEPPSSGTDAETSTRNATPLTVEASSRGPSTPPSHIACAKSFPSESCTSHDSHSTT</sequence>
<name>A0A164ZW87_9AGAM</name>
<keyword evidence="3" id="KW-1185">Reference proteome</keyword>
<gene>
    <name evidence="2" type="ORF">SISNIDRAFT_546165</name>
</gene>
<organism evidence="2 3">
    <name type="scientific">Sistotremastrum niveocremeum HHB9708</name>
    <dbReference type="NCBI Taxonomy" id="1314777"/>
    <lineage>
        <taxon>Eukaryota</taxon>
        <taxon>Fungi</taxon>
        <taxon>Dikarya</taxon>
        <taxon>Basidiomycota</taxon>
        <taxon>Agaricomycotina</taxon>
        <taxon>Agaricomycetes</taxon>
        <taxon>Sistotremastrales</taxon>
        <taxon>Sistotremastraceae</taxon>
        <taxon>Sertulicium</taxon>
        <taxon>Sertulicium niveocremeum</taxon>
    </lineage>
</organism>
<dbReference type="Proteomes" id="UP000076722">
    <property type="component" value="Unassembled WGS sequence"/>
</dbReference>
<protein>
    <submittedName>
        <fullName evidence="2">Uncharacterized protein</fullName>
    </submittedName>
</protein>